<keyword evidence="2 5" id="KW-0689">Ribosomal protein</keyword>
<dbReference type="HAMAP" id="MF_00539">
    <property type="entry name" value="Ribosomal_bL27"/>
    <property type="match status" value="1"/>
</dbReference>
<dbReference type="Proteomes" id="UP001321804">
    <property type="component" value="Chromosome"/>
</dbReference>
<dbReference type="KEGG" id="xak:KIMC2_06310"/>
<dbReference type="NCBIfam" id="TIGR00062">
    <property type="entry name" value="L27"/>
    <property type="match status" value="1"/>
</dbReference>
<evidence type="ECO:0000256" key="5">
    <source>
        <dbReference type="HAMAP-Rule" id="MF_00539"/>
    </source>
</evidence>
<protein>
    <recommendedName>
        <fullName evidence="4 5">Large ribosomal subunit protein bL27</fullName>
    </recommendedName>
</protein>
<sequence length="98" mass="10669">MLMNFHINNVGLTKMAHHKGGGSSSNGRNSAGRRLGAKRSDGQFVHTGTIIYRQRGTHIHPGTNVGKGGDDTLFALADGYVKYERMGKFKKQVSVNPE</sequence>
<dbReference type="PRINTS" id="PR00063">
    <property type="entry name" value="RIBOSOMALL27"/>
</dbReference>
<feature type="compositionally biased region" description="Low complexity" evidence="6">
    <location>
        <begin position="25"/>
        <end position="34"/>
    </location>
</feature>
<evidence type="ECO:0000256" key="3">
    <source>
        <dbReference type="ARBA" id="ARBA00023274"/>
    </source>
</evidence>
<dbReference type="AlphaFoldDB" id="A0AAU9CQ51"/>
<evidence type="ECO:0000256" key="6">
    <source>
        <dbReference type="SAM" id="MobiDB-lite"/>
    </source>
</evidence>
<dbReference type="GO" id="GO:0006412">
    <property type="term" value="P:translation"/>
    <property type="evidence" value="ECO:0007669"/>
    <property type="project" value="UniProtKB-UniRule"/>
</dbReference>
<evidence type="ECO:0000256" key="2">
    <source>
        <dbReference type="ARBA" id="ARBA00022980"/>
    </source>
</evidence>
<proteinExistence type="inferred from homology"/>
<dbReference type="Gene3D" id="2.40.50.100">
    <property type="match status" value="1"/>
</dbReference>
<evidence type="ECO:0000313" key="8">
    <source>
        <dbReference type="Proteomes" id="UP001321804"/>
    </source>
</evidence>
<comment type="similarity">
    <text evidence="1 5">Belongs to the bacterial ribosomal protein bL27 family.</text>
</comment>
<dbReference type="PROSITE" id="PS00831">
    <property type="entry name" value="RIBOSOMAL_L27"/>
    <property type="match status" value="1"/>
</dbReference>
<evidence type="ECO:0000256" key="1">
    <source>
        <dbReference type="ARBA" id="ARBA00010797"/>
    </source>
</evidence>
<gene>
    <name evidence="5 7" type="primary">rpmA</name>
    <name evidence="7" type="ORF">KIMC2_06310</name>
</gene>
<evidence type="ECO:0000256" key="4">
    <source>
        <dbReference type="ARBA" id="ARBA00035175"/>
    </source>
</evidence>
<dbReference type="InterPro" id="IPR001684">
    <property type="entry name" value="Ribosomal_bL27"/>
</dbReference>
<organism evidence="7 8">
    <name type="scientific">Xylocopilactobacillus apis</name>
    <dbReference type="NCBI Taxonomy" id="2932183"/>
    <lineage>
        <taxon>Bacteria</taxon>
        <taxon>Bacillati</taxon>
        <taxon>Bacillota</taxon>
        <taxon>Bacilli</taxon>
        <taxon>Lactobacillales</taxon>
        <taxon>Lactobacillaceae</taxon>
        <taxon>Xylocopilactobacillus</taxon>
    </lineage>
</organism>
<reference evidence="7 8" key="1">
    <citation type="journal article" date="2023" name="Microbiol. Spectr.">
        <title>Symbiosis of Carpenter Bees with Uncharacterized Lactic Acid Bacteria Showing NAD Auxotrophy.</title>
        <authorList>
            <person name="Kawasaki S."/>
            <person name="Ozawa K."/>
            <person name="Mori T."/>
            <person name="Yamamoto A."/>
            <person name="Ito M."/>
            <person name="Ohkuma M."/>
            <person name="Sakamoto M."/>
            <person name="Matsutani M."/>
        </authorList>
    </citation>
    <scope>NUCLEOTIDE SEQUENCE [LARGE SCALE GENOMIC DNA]</scope>
    <source>
        <strain evidence="7 8">KimC2</strain>
    </source>
</reference>
<dbReference type="PANTHER" id="PTHR15893:SF0">
    <property type="entry name" value="LARGE RIBOSOMAL SUBUNIT PROTEIN BL27M"/>
    <property type="match status" value="1"/>
</dbReference>
<evidence type="ECO:0000313" key="7">
    <source>
        <dbReference type="EMBL" id="BDR56069.1"/>
    </source>
</evidence>
<dbReference type="GO" id="GO:0022625">
    <property type="term" value="C:cytosolic large ribosomal subunit"/>
    <property type="evidence" value="ECO:0007669"/>
    <property type="project" value="TreeGrafter"/>
</dbReference>
<dbReference type="FunFam" id="2.40.50.100:FF:000004">
    <property type="entry name" value="50S ribosomal protein L27"/>
    <property type="match status" value="1"/>
</dbReference>
<dbReference type="SUPFAM" id="SSF110324">
    <property type="entry name" value="Ribosomal L27 protein-like"/>
    <property type="match status" value="1"/>
</dbReference>
<accession>A0AAU9CQ51</accession>
<dbReference type="InterPro" id="IPR018261">
    <property type="entry name" value="Ribosomal_bL27_CS"/>
</dbReference>
<dbReference type="GO" id="GO:0003735">
    <property type="term" value="F:structural constituent of ribosome"/>
    <property type="evidence" value="ECO:0007669"/>
    <property type="project" value="InterPro"/>
</dbReference>
<keyword evidence="8" id="KW-1185">Reference proteome</keyword>
<dbReference type="Pfam" id="PF01016">
    <property type="entry name" value="Ribosomal_L27"/>
    <property type="match status" value="1"/>
</dbReference>
<feature type="region of interest" description="Disordered" evidence="6">
    <location>
        <begin position="14"/>
        <end position="39"/>
    </location>
</feature>
<name>A0AAU9CQ51_9LACO</name>
<dbReference type="EMBL" id="AP026801">
    <property type="protein sequence ID" value="BDR56069.1"/>
    <property type="molecule type" value="Genomic_DNA"/>
</dbReference>
<dbReference type="PANTHER" id="PTHR15893">
    <property type="entry name" value="RIBOSOMAL PROTEIN L27"/>
    <property type="match status" value="1"/>
</dbReference>
<keyword evidence="3 5" id="KW-0687">Ribonucleoprotein</keyword>